<dbReference type="HAMAP" id="MF_00004">
    <property type="entry name" value="Aden_phosphoribosyltr"/>
    <property type="match status" value="1"/>
</dbReference>
<evidence type="ECO:0000256" key="7">
    <source>
        <dbReference type="ARBA" id="ARBA00022490"/>
    </source>
</evidence>
<feature type="domain" description="Phosphoribosyltransferase" evidence="11">
    <location>
        <begin position="45"/>
        <end position="149"/>
    </location>
</feature>
<proteinExistence type="inferred from homology"/>
<dbReference type="NCBIfam" id="NF002636">
    <property type="entry name" value="PRK02304.1-5"/>
    <property type="match status" value="1"/>
</dbReference>
<dbReference type="GO" id="GO:0002055">
    <property type="term" value="F:adenine binding"/>
    <property type="evidence" value="ECO:0007669"/>
    <property type="project" value="TreeGrafter"/>
</dbReference>
<comment type="catalytic activity">
    <reaction evidence="1">
        <text>AMP + diphosphate = 5-phospho-alpha-D-ribose 1-diphosphate + adenine</text>
        <dbReference type="Rhea" id="RHEA:16609"/>
        <dbReference type="ChEBI" id="CHEBI:16708"/>
        <dbReference type="ChEBI" id="CHEBI:33019"/>
        <dbReference type="ChEBI" id="CHEBI:58017"/>
        <dbReference type="ChEBI" id="CHEBI:456215"/>
        <dbReference type="EC" id="2.4.2.7"/>
    </reaction>
</comment>
<evidence type="ECO:0000256" key="9">
    <source>
        <dbReference type="ARBA" id="ARBA00022679"/>
    </source>
</evidence>
<comment type="pathway">
    <text evidence="4">Purine metabolism; AMP biosynthesis via salvage pathway; AMP from adenine: step 1/1.</text>
</comment>
<dbReference type="PANTHER" id="PTHR32315:SF3">
    <property type="entry name" value="ADENINE PHOSPHORIBOSYLTRANSFERASE"/>
    <property type="match status" value="1"/>
</dbReference>
<dbReference type="EMBL" id="CAEZSJ010000033">
    <property type="protein sequence ID" value="CAB4535463.1"/>
    <property type="molecule type" value="Genomic_DNA"/>
</dbReference>
<evidence type="ECO:0000256" key="3">
    <source>
        <dbReference type="ARBA" id="ARBA00004496"/>
    </source>
</evidence>
<evidence type="ECO:0000256" key="4">
    <source>
        <dbReference type="ARBA" id="ARBA00004659"/>
    </source>
</evidence>
<dbReference type="AlphaFoldDB" id="A0A6J6BAN4"/>
<dbReference type="GO" id="GO:0006168">
    <property type="term" value="P:adenine salvage"/>
    <property type="evidence" value="ECO:0007669"/>
    <property type="project" value="InterPro"/>
</dbReference>
<dbReference type="GO" id="GO:0005737">
    <property type="term" value="C:cytoplasm"/>
    <property type="evidence" value="ECO:0007669"/>
    <property type="project" value="UniProtKB-SubCell"/>
</dbReference>
<dbReference type="InterPro" id="IPR029057">
    <property type="entry name" value="PRTase-like"/>
</dbReference>
<protein>
    <recommendedName>
        <fullName evidence="6">adenine phosphoribosyltransferase</fullName>
        <ecNumber evidence="6">2.4.2.7</ecNumber>
    </recommendedName>
</protein>
<evidence type="ECO:0000256" key="8">
    <source>
        <dbReference type="ARBA" id="ARBA00022676"/>
    </source>
</evidence>
<dbReference type="GO" id="GO:0044209">
    <property type="term" value="P:AMP salvage"/>
    <property type="evidence" value="ECO:0007669"/>
    <property type="project" value="UniProtKB-UniPathway"/>
</dbReference>
<dbReference type="SUPFAM" id="SSF53271">
    <property type="entry name" value="PRTase-like"/>
    <property type="match status" value="1"/>
</dbReference>
<dbReference type="GO" id="GO:0016208">
    <property type="term" value="F:AMP binding"/>
    <property type="evidence" value="ECO:0007669"/>
    <property type="project" value="TreeGrafter"/>
</dbReference>
<comment type="subcellular location">
    <subcellularLocation>
        <location evidence="3">Cytoplasm</location>
    </subcellularLocation>
</comment>
<evidence type="ECO:0000259" key="11">
    <source>
        <dbReference type="Pfam" id="PF00156"/>
    </source>
</evidence>
<dbReference type="InterPro" id="IPR005764">
    <property type="entry name" value="Ade_phspho_trans"/>
</dbReference>
<dbReference type="GO" id="GO:0003999">
    <property type="term" value="F:adenine phosphoribosyltransferase activity"/>
    <property type="evidence" value="ECO:0007669"/>
    <property type="project" value="UniProtKB-EC"/>
</dbReference>
<keyword evidence="9" id="KW-0808">Transferase</keyword>
<dbReference type="CDD" id="cd06223">
    <property type="entry name" value="PRTases_typeI"/>
    <property type="match status" value="1"/>
</dbReference>
<reference evidence="12" key="1">
    <citation type="submission" date="2020-05" db="EMBL/GenBank/DDBJ databases">
        <authorList>
            <person name="Chiriac C."/>
            <person name="Salcher M."/>
            <person name="Ghai R."/>
            <person name="Kavagutti S V."/>
        </authorList>
    </citation>
    <scope>NUCLEOTIDE SEQUENCE</scope>
</reference>
<evidence type="ECO:0000256" key="5">
    <source>
        <dbReference type="ARBA" id="ARBA00008391"/>
    </source>
</evidence>
<dbReference type="NCBIfam" id="NF002634">
    <property type="entry name" value="PRK02304.1-3"/>
    <property type="match status" value="1"/>
</dbReference>
<evidence type="ECO:0000256" key="10">
    <source>
        <dbReference type="ARBA" id="ARBA00022726"/>
    </source>
</evidence>
<evidence type="ECO:0000313" key="12">
    <source>
        <dbReference type="EMBL" id="CAB4535463.1"/>
    </source>
</evidence>
<dbReference type="UniPathway" id="UPA00588">
    <property type="reaction ID" value="UER00646"/>
</dbReference>
<dbReference type="InterPro" id="IPR050054">
    <property type="entry name" value="UPRTase/APRTase"/>
</dbReference>
<dbReference type="GO" id="GO:0006166">
    <property type="term" value="P:purine ribonucleoside salvage"/>
    <property type="evidence" value="ECO:0007669"/>
    <property type="project" value="UniProtKB-KW"/>
</dbReference>
<dbReference type="Pfam" id="PF00156">
    <property type="entry name" value="Pribosyltran"/>
    <property type="match status" value="1"/>
</dbReference>
<keyword evidence="10" id="KW-0660">Purine salvage</keyword>
<keyword evidence="8" id="KW-0328">Glycosyltransferase</keyword>
<evidence type="ECO:0000256" key="2">
    <source>
        <dbReference type="ARBA" id="ARBA00003968"/>
    </source>
</evidence>
<comment type="function">
    <text evidence="2">Catalyzes a salvage reaction resulting in the formation of AMP, that is energically less costly than de novo synthesis.</text>
</comment>
<organism evidence="12">
    <name type="scientific">freshwater metagenome</name>
    <dbReference type="NCBI Taxonomy" id="449393"/>
    <lineage>
        <taxon>unclassified sequences</taxon>
        <taxon>metagenomes</taxon>
        <taxon>ecological metagenomes</taxon>
    </lineage>
</organism>
<accession>A0A6J6BAN4</accession>
<keyword evidence="7" id="KW-0963">Cytoplasm</keyword>
<name>A0A6J6BAN4_9ZZZZ</name>
<sequence length="175" mass="18828">MSKEDLERAIRQVPDFPNPGILFFDILPLLKDRVHFANLTRELASFANSIDVVAGIEARGLILGSAVALELGKGFVPLRKKGKLPGATFQESYGLEYGSDTLEIQDGVLSSSDRVLLIDDVLATGGTLVAGVKLIQQCGAIVESVAVALEIADLPGRQKFTSEFPDISLKTLFLK</sequence>
<comment type="similarity">
    <text evidence="5">Belongs to the purine/pyrimidine phosphoribosyltransferase family.</text>
</comment>
<gene>
    <name evidence="12" type="ORF">UFOPK1425_00288</name>
</gene>
<dbReference type="PANTHER" id="PTHR32315">
    <property type="entry name" value="ADENINE PHOSPHORIBOSYLTRANSFERASE"/>
    <property type="match status" value="1"/>
</dbReference>
<dbReference type="Gene3D" id="3.40.50.2020">
    <property type="match status" value="1"/>
</dbReference>
<evidence type="ECO:0000256" key="6">
    <source>
        <dbReference type="ARBA" id="ARBA00011893"/>
    </source>
</evidence>
<dbReference type="EC" id="2.4.2.7" evidence="6"/>
<dbReference type="InterPro" id="IPR000836">
    <property type="entry name" value="PRTase_dom"/>
</dbReference>
<dbReference type="FunFam" id="3.40.50.2020:FF:000021">
    <property type="entry name" value="Adenine phosphoribosyltransferase"/>
    <property type="match status" value="1"/>
</dbReference>
<evidence type="ECO:0000256" key="1">
    <source>
        <dbReference type="ARBA" id="ARBA00000868"/>
    </source>
</evidence>